<gene>
    <name evidence="1" type="ORF">FH603_1073</name>
</gene>
<evidence type="ECO:0000313" key="2">
    <source>
        <dbReference type="Proteomes" id="UP000700732"/>
    </source>
</evidence>
<keyword evidence="2" id="KW-1185">Reference proteome</keyword>
<name>A0ABR6W1W5_9BACT</name>
<dbReference type="RefSeq" id="WP_186736415.1">
    <property type="nucleotide sequence ID" value="NZ_VFIA01000005.1"/>
</dbReference>
<dbReference type="EMBL" id="VFIA01000005">
    <property type="protein sequence ID" value="MBC3790583.1"/>
    <property type="molecule type" value="Genomic_DNA"/>
</dbReference>
<dbReference type="Pfam" id="PF12864">
    <property type="entry name" value="DUF3822"/>
    <property type="match status" value="1"/>
</dbReference>
<dbReference type="Gene3D" id="3.30.420.250">
    <property type="match status" value="1"/>
</dbReference>
<proteinExistence type="predicted"/>
<dbReference type="Gene3D" id="3.30.420.260">
    <property type="match status" value="1"/>
</dbReference>
<comment type="caution">
    <text evidence="1">The sequence shown here is derived from an EMBL/GenBank/DDBJ whole genome shotgun (WGS) entry which is preliminary data.</text>
</comment>
<dbReference type="CDD" id="cd24013">
    <property type="entry name" value="ASKHA_ATPase_BT3980-like"/>
    <property type="match status" value="1"/>
</dbReference>
<dbReference type="InterPro" id="IPR024213">
    <property type="entry name" value="DUF3822"/>
</dbReference>
<accession>A0ABR6W1W5</accession>
<sequence length="296" mass="33624">MSTVVTLTPTVTIRSAAFDSISTDKSVLCIEVGRDRLRIMVQDERRRGCYLEDYTFPSLLTDHTLTNILPDVFRDHPVLSVGTWQEIRVGVNSPSFTLIPQPLFRKEYANSYLALMRGSTLPAHEFAHAYAHETEGFLSVFNLEHPLYDYFSGAYPLQPLRFIHQAGSLIQATADLARRSLAANTVWLYFDDEFVTVICRESNQLRYCNRFGYKNPQDLSYYILYALDEQNLLPETAAVVLYGEITPFADSYTSLSQFLPNLSFGQIPPGLSVDSEFDDLPEHRYLSLYGLALLSD</sequence>
<dbReference type="Proteomes" id="UP000700732">
    <property type="component" value="Unassembled WGS sequence"/>
</dbReference>
<protein>
    <recommendedName>
        <fullName evidence="3">DUF3822 family protein</fullName>
    </recommendedName>
</protein>
<evidence type="ECO:0000313" key="1">
    <source>
        <dbReference type="EMBL" id="MBC3790583.1"/>
    </source>
</evidence>
<reference evidence="1 2" key="1">
    <citation type="submission" date="2019-06" db="EMBL/GenBank/DDBJ databases">
        <title>Spirosoma utsteinense sp. nov. isolated from Antarctic ice-free soils.</title>
        <authorList>
            <person name="Tahon G."/>
        </authorList>
    </citation>
    <scope>NUCLEOTIDE SEQUENCE [LARGE SCALE GENOMIC DNA]</scope>
    <source>
        <strain evidence="1 2">LMG 31447</strain>
    </source>
</reference>
<evidence type="ECO:0008006" key="3">
    <source>
        <dbReference type="Google" id="ProtNLM"/>
    </source>
</evidence>
<organism evidence="1 2">
    <name type="scientific">Spirosoma utsteinense</name>
    <dbReference type="NCBI Taxonomy" id="2585773"/>
    <lineage>
        <taxon>Bacteria</taxon>
        <taxon>Pseudomonadati</taxon>
        <taxon>Bacteroidota</taxon>
        <taxon>Cytophagia</taxon>
        <taxon>Cytophagales</taxon>
        <taxon>Cytophagaceae</taxon>
        <taxon>Spirosoma</taxon>
    </lineage>
</organism>